<dbReference type="Gene3D" id="3.40.50.1580">
    <property type="entry name" value="Nucleoside phosphorylase domain"/>
    <property type="match status" value="1"/>
</dbReference>
<feature type="domain" description="Nucleoside phosphorylase" evidence="7">
    <location>
        <begin position="45"/>
        <end position="291"/>
    </location>
</feature>
<proteinExistence type="inferred from homology"/>
<evidence type="ECO:0000259" key="7">
    <source>
        <dbReference type="Pfam" id="PF01048"/>
    </source>
</evidence>
<dbReference type="Proteomes" id="UP000620550">
    <property type="component" value="Unassembled WGS sequence"/>
</dbReference>
<sequence>MVSPACVRRKNKLSLSRQIYQPMYHLITETVSAIRRKIGDFTPEFGIILGTGLGKLVSEIEIEYQLMYANIPNFPISTVEFHTGKLIFGKLGGRNVVAMQGRLHFYEGYNMQEITFPIRVMKFLGIQKLFVSNASGSLNPSVLKGDIGIIDDHINLLPDNPLRGPNDDDLGPRFPDMSQPYNKQMIHQALDIADEHKIRAHKVVYVSAPGPNLETRAEYRYMRIIGGDIVGMSTVPEVIVANHMGLPVFAISVITDEGFHADLKPVSLKEIVEVAAAVEPKMTKILKELIALQ</sequence>
<dbReference type="EC" id="2.4.2.1" evidence="6"/>
<dbReference type="PIRSF" id="PIRSF000477">
    <property type="entry name" value="PurNPase"/>
    <property type="match status" value="1"/>
</dbReference>
<evidence type="ECO:0000256" key="2">
    <source>
        <dbReference type="ARBA" id="ARBA00006751"/>
    </source>
</evidence>
<evidence type="ECO:0000256" key="4">
    <source>
        <dbReference type="ARBA" id="ARBA00022676"/>
    </source>
</evidence>
<comment type="pathway">
    <text evidence="1 6">Purine metabolism; purine nucleoside salvage.</text>
</comment>
<dbReference type="PROSITE" id="PS01240">
    <property type="entry name" value="PNP_MTAP_2"/>
    <property type="match status" value="1"/>
</dbReference>
<organism evidence="8 9">
    <name type="scientific">Sphingobacterium griseoflavum</name>
    <dbReference type="NCBI Taxonomy" id="1474952"/>
    <lineage>
        <taxon>Bacteria</taxon>
        <taxon>Pseudomonadati</taxon>
        <taxon>Bacteroidota</taxon>
        <taxon>Sphingobacteriia</taxon>
        <taxon>Sphingobacteriales</taxon>
        <taxon>Sphingobacteriaceae</taxon>
        <taxon>Sphingobacterium</taxon>
    </lineage>
</organism>
<gene>
    <name evidence="8" type="primary">deoD</name>
    <name evidence="8" type="ORF">GCM10017764_08210</name>
</gene>
<accession>A0ABQ3HRI2</accession>
<dbReference type="CDD" id="cd09009">
    <property type="entry name" value="PNP-EcPNPII_like"/>
    <property type="match status" value="1"/>
</dbReference>
<evidence type="ECO:0000313" key="8">
    <source>
        <dbReference type="EMBL" id="GHE28220.1"/>
    </source>
</evidence>
<evidence type="ECO:0000256" key="6">
    <source>
        <dbReference type="PIRNR" id="PIRNR000477"/>
    </source>
</evidence>
<dbReference type="NCBIfam" id="NF006054">
    <property type="entry name" value="PRK08202.1"/>
    <property type="match status" value="1"/>
</dbReference>
<dbReference type="InterPro" id="IPR000845">
    <property type="entry name" value="Nucleoside_phosphorylase_d"/>
</dbReference>
<dbReference type="PANTHER" id="PTHR11904">
    <property type="entry name" value="METHYLTHIOADENOSINE/PURINE NUCLEOSIDE PHOSPHORYLASE"/>
    <property type="match status" value="1"/>
</dbReference>
<evidence type="ECO:0000313" key="9">
    <source>
        <dbReference type="Proteomes" id="UP000620550"/>
    </source>
</evidence>
<reference evidence="9" key="1">
    <citation type="journal article" date="2019" name="Int. J. Syst. Evol. Microbiol.">
        <title>The Global Catalogue of Microorganisms (GCM) 10K type strain sequencing project: providing services to taxonomists for standard genome sequencing and annotation.</title>
        <authorList>
            <consortium name="The Broad Institute Genomics Platform"/>
            <consortium name="The Broad Institute Genome Sequencing Center for Infectious Disease"/>
            <person name="Wu L."/>
            <person name="Ma J."/>
        </authorList>
    </citation>
    <scope>NUCLEOTIDE SEQUENCE [LARGE SCALE GENOMIC DNA]</scope>
    <source>
        <strain evidence="9">CGMCC 1.12966</strain>
    </source>
</reference>
<comment type="caution">
    <text evidence="8">The sequence shown here is derived from an EMBL/GenBank/DDBJ whole genome shotgun (WGS) entry which is preliminary data.</text>
</comment>
<dbReference type="Pfam" id="PF01048">
    <property type="entry name" value="PNP_UDP_1"/>
    <property type="match status" value="1"/>
</dbReference>
<dbReference type="SUPFAM" id="SSF53167">
    <property type="entry name" value="Purine and uridine phosphorylases"/>
    <property type="match status" value="1"/>
</dbReference>
<keyword evidence="9" id="KW-1185">Reference proteome</keyword>
<name>A0ABQ3HRI2_9SPHI</name>
<evidence type="ECO:0000256" key="3">
    <source>
        <dbReference type="ARBA" id="ARBA00011233"/>
    </source>
</evidence>
<comment type="function">
    <text evidence="6">The purine nucleoside phosphorylases catalyze the phosphorolytic breakdown of the N-glycosidic bond in the beta-(deoxy)ribonucleoside molecules, with the formation of the corresponding free purine bases and pentose-1-phosphate.</text>
</comment>
<protein>
    <recommendedName>
        <fullName evidence="6">Purine nucleoside phosphorylase</fullName>
        <ecNumber evidence="6">2.4.2.1</ecNumber>
    </recommendedName>
    <alternativeName>
        <fullName evidence="6">Inosine-guanosine phosphorylase</fullName>
    </alternativeName>
</protein>
<dbReference type="NCBIfam" id="TIGR01697">
    <property type="entry name" value="PNPH-PUNA-XAPA"/>
    <property type="match status" value="1"/>
</dbReference>
<keyword evidence="5 6" id="KW-0808">Transferase</keyword>
<evidence type="ECO:0000256" key="5">
    <source>
        <dbReference type="ARBA" id="ARBA00022679"/>
    </source>
</evidence>
<comment type="similarity">
    <text evidence="2 6">Belongs to the PNP/MTAP phosphorylase family.</text>
</comment>
<dbReference type="NCBIfam" id="TIGR01700">
    <property type="entry name" value="PNPH"/>
    <property type="match status" value="1"/>
</dbReference>
<dbReference type="PANTHER" id="PTHR11904:SF9">
    <property type="entry name" value="PURINE NUCLEOSIDE PHOSPHORYLASE-RELATED"/>
    <property type="match status" value="1"/>
</dbReference>
<keyword evidence="4 6" id="KW-0328">Glycosyltransferase</keyword>
<evidence type="ECO:0000256" key="1">
    <source>
        <dbReference type="ARBA" id="ARBA00005058"/>
    </source>
</evidence>
<comment type="subunit">
    <text evidence="3">Homotrimer.</text>
</comment>
<dbReference type="InterPro" id="IPR011268">
    <property type="entry name" value="Purine_phosphorylase"/>
</dbReference>
<dbReference type="EMBL" id="BNAF01000003">
    <property type="protein sequence ID" value="GHE28220.1"/>
    <property type="molecule type" value="Genomic_DNA"/>
</dbReference>
<dbReference type="InterPro" id="IPR011270">
    <property type="entry name" value="Pur_Nuc_Pase_Ino/Guo-sp"/>
</dbReference>
<dbReference type="InterPro" id="IPR018099">
    <property type="entry name" value="Purine_phosphorylase-2_CS"/>
</dbReference>
<dbReference type="InterPro" id="IPR035994">
    <property type="entry name" value="Nucleoside_phosphorylase_sf"/>
</dbReference>